<dbReference type="AlphaFoldDB" id="A0A7S0PAF5"/>
<evidence type="ECO:0000313" key="2">
    <source>
        <dbReference type="EMBL" id="CAD8559050.1"/>
    </source>
</evidence>
<reference evidence="2" key="1">
    <citation type="submission" date="2021-01" db="EMBL/GenBank/DDBJ databases">
        <authorList>
            <person name="Corre E."/>
            <person name="Pelletier E."/>
            <person name="Niang G."/>
            <person name="Scheremetjew M."/>
            <person name="Finn R."/>
            <person name="Kale V."/>
            <person name="Holt S."/>
            <person name="Cochrane G."/>
            <person name="Meng A."/>
            <person name="Brown T."/>
            <person name="Cohen L."/>
        </authorList>
    </citation>
    <scope>NUCLEOTIDE SEQUENCE</scope>
    <source>
        <strain evidence="2">E4-10</strain>
    </source>
</reference>
<protein>
    <submittedName>
        <fullName evidence="2">Uncharacterized protein</fullName>
    </submittedName>
</protein>
<proteinExistence type="predicted"/>
<gene>
    <name evidence="2" type="ORF">CROE0942_LOCUS3385</name>
</gene>
<accession>A0A7S0PAF5</accession>
<feature type="region of interest" description="Disordered" evidence="1">
    <location>
        <begin position="156"/>
        <end position="177"/>
    </location>
</feature>
<sequence length="266" mass="27593">MAHKSRACRSPGSQARSVDQIKGVDAHLRRSLEAQAIRARKAGADEAAPGFSGRSSGRSGSGPSSPGAGSAMPEWDSTTSLAPGPRPLRHTVVADMSPAPPGRFAPLSSTRYHAVSPKGEVSKRGSPRALAEARALSARTTEREVAMQMVRAATEKRAEWEAGWRRKPGGPPPVADTAATARALARQARASPPAVDSKAKLDRLARMRREVMQALGPDEVISAGLAPADVSEGGRSGPHVSPSALELADRLGISLGEDGAPSGKAE</sequence>
<name>A0A7S0PAF5_CAFRO</name>
<feature type="region of interest" description="Disordered" evidence="1">
    <location>
        <begin position="37"/>
        <end position="141"/>
    </location>
</feature>
<feature type="compositionally biased region" description="Low complexity" evidence="1">
    <location>
        <begin position="128"/>
        <end position="139"/>
    </location>
</feature>
<evidence type="ECO:0000256" key="1">
    <source>
        <dbReference type="SAM" id="MobiDB-lite"/>
    </source>
</evidence>
<feature type="region of interest" description="Disordered" evidence="1">
    <location>
        <begin position="1"/>
        <end position="23"/>
    </location>
</feature>
<organism evidence="2">
    <name type="scientific">Cafeteria roenbergensis</name>
    <name type="common">Marine flagellate</name>
    <dbReference type="NCBI Taxonomy" id="33653"/>
    <lineage>
        <taxon>Eukaryota</taxon>
        <taxon>Sar</taxon>
        <taxon>Stramenopiles</taxon>
        <taxon>Bigyra</taxon>
        <taxon>Opalozoa</taxon>
        <taxon>Bicosoecida</taxon>
        <taxon>Cafeteriaceae</taxon>
        <taxon>Cafeteria</taxon>
    </lineage>
</organism>
<feature type="compositionally biased region" description="Low complexity" evidence="1">
    <location>
        <begin position="47"/>
        <end position="71"/>
    </location>
</feature>
<dbReference type="EMBL" id="HBET01005189">
    <property type="protein sequence ID" value="CAD8559050.1"/>
    <property type="molecule type" value="Transcribed_RNA"/>
</dbReference>